<evidence type="ECO:0000313" key="7">
    <source>
        <dbReference type="EMBL" id="KAJ5398237.1"/>
    </source>
</evidence>
<dbReference type="AlphaFoldDB" id="A0A9X0BAY0"/>
<dbReference type="OrthoDB" id="39175at2759"/>
<name>A0A9X0BAY0_9EURO</name>
<keyword evidence="5" id="KW-0539">Nucleus</keyword>
<dbReference type="GO" id="GO:0003677">
    <property type="term" value="F:DNA binding"/>
    <property type="evidence" value="ECO:0007669"/>
    <property type="project" value="UniProtKB-KW"/>
</dbReference>
<keyword evidence="8" id="KW-1185">Reference proteome</keyword>
<reference evidence="7" key="2">
    <citation type="journal article" date="2023" name="IMA Fungus">
        <title>Comparative genomic study of the Penicillium genus elucidates a diverse pangenome and 15 lateral gene transfer events.</title>
        <authorList>
            <person name="Petersen C."/>
            <person name="Sorensen T."/>
            <person name="Nielsen M.R."/>
            <person name="Sondergaard T.E."/>
            <person name="Sorensen J.L."/>
            <person name="Fitzpatrick D.A."/>
            <person name="Frisvad J.C."/>
            <person name="Nielsen K.L."/>
        </authorList>
    </citation>
    <scope>NUCLEOTIDE SEQUENCE</scope>
    <source>
        <strain evidence="7">IBT 29677</strain>
    </source>
</reference>
<feature type="compositionally biased region" description="Basic and acidic residues" evidence="6">
    <location>
        <begin position="26"/>
        <end position="37"/>
    </location>
</feature>
<evidence type="ECO:0000256" key="4">
    <source>
        <dbReference type="ARBA" id="ARBA00023163"/>
    </source>
</evidence>
<dbReference type="GO" id="GO:0003700">
    <property type="term" value="F:DNA-binding transcription factor activity"/>
    <property type="evidence" value="ECO:0007669"/>
    <property type="project" value="InterPro"/>
</dbReference>
<dbReference type="PANTHER" id="PTHR46910:SF37">
    <property type="entry name" value="ZN(II)2CYS6 TRANSCRIPTION FACTOR (EUROFUNG)"/>
    <property type="match status" value="1"/>
</dbReference>
<dbReference type="GeneID" id="81369967"/>
<sequence length="621" mass="70455">MSEMPPGTDRGNTWIYRMARGEKKSIENLNENEKGKSSLDILSSSSHTQNTTGNAMKRLNTALDQLANSTPTPESHPVHDTMSPSGAARYIEVFLQVLSSLTHVIPFQTMIDAELLRAVPYIIDSSHAQVSPAMRIIYLNAIYRGQTCGNADEYKGAPSTYYKCLRSVPSWLSSAQGSQMDLIAASLTSWTAIDNFDYHLAWKFHSEACRFSDILGIQDVETPDSGLAEDDAEKNEKRRIYWHLVTTDCLYMLWYDKPSALKSPVSRIKLPVEISPRTKQPKFTNCVLFIVWSRALSLLEQFFNHSVRTEYDQIVSFQEEVDSYCNQLEDLVLDWDLLSITRSSRLDDLKSWLFVDSIVAFYSCIIYMRRKTSVIDEKVHSQAVRAARNILAIIIEWSEKNHSRGREGLHMQLATFYPFCAFFTLYYHILSSTDSDEYEGDIQTLEKVVQYMTKIASIRPDFVPLVDAMSALNDVSRAAHSYPDPVHRRTGLPSDIAAEGSNNPRAPCVNVRQENGHNLQYQVREWSLQQEPFSTTPQGSSLTNSLYNICSALPTTSDDESTYKLGPSFQFENPIPSYLTPPQGVKPGLSAPGFSAKIADPLEYVHAMETSFHWRNWHEHW</sequence>
<evidence type="ECO:0000256" key="3">
    <source>
        <dbReference type="ARBA" id="ARBA00023125"/>
    </source>
</evidence>
<dbReference type="CDD" id="cd12148">
    <property type="entry name" value="fungal_TF_MHR"/>
    <property type="match status" value="1"/>
</dbReference>
<organism evidence="7 8">
    <name type="scientific">Penicillium cosmopolitanum</name>
    <dbReference type="NCBI Taxonomy" id="1131564"/>
    <lineage>
        <taxon>Eukaryota</taxon>
        <taxon>Fungi</taxon>
        <taxon>Dikarya</taxon>
        <taxon>Ascomycota</taxon>
        <taxon>Pezizomycotina</taxon>
        <taxon>Eurotiomycetes</taxon>
        <taxon>Eurotiomycetidae</taxon>
        <taxon>Eurotiales</taxon>
        <taxon>Aspergillaceae</taxon>
        <taxon>Penicillium</taxon>
    </lineage>
</organism>
<comment type="caution">
    <text evidence="7">The sequence shown here is derived from an EMBL/GenBank/DDBJ whole genome shotgun (WGS) entry which is preliminary data.</text>
</comment>
<evidence type="ECO:0000256" key="1">
    <source>
        <dbReference type="ARBA" id="ARBA00004123"/>
    </source>
</evidence>
<evidence type="ECO:0000313" key="8">
    <source>
        <dbReference type="Proteomes" id="UP001147747"/>
    </source>
</evidence>
<evidence type="ECO:0000256" key="5">
    <source>
        <dbReference type="ARBA" id="ARBA00023242"/>
    </source>
</evidence>
<proteinExistence type="predicted"/>
<keyword evidence="3" id="KW-0238">DNA-binding</keyword>
<keyword evidence="4" id="KW-0804">Transcription</keyword>
<keyword evidence="2" id="KW-0805">Transcription regulation</keyword>
<accession>A0A9X0BAY0</accession>
<dbReference type="GO" id="GO:0005634">
    <property type="term" value="C:nucleus"/>
    <property type="evidence" value="ECO:0007669"/>
    <property type="project" value="UniProtKB-SubCell"/>
</dbReference>
<dbReference type="Proteomes" id="UP001147747">
    <property type="component" value="Unassembled WGS sequence"/>
</dbReference>
<feature type="region of interest" description="Disordered" evidence="6">
    <location>
        <begin position="26"/>
        <end position="52"/>
    </location>
</feature>
<evidence type="ECO:0000256" key="2">
    <source>
        <dbReference type="ARBA" id="ARBA00023015"/>
    </source>
</evidence>
<gene>
    <name evidence="7" type="ORF">N7509_006350</name>
</gene>
<evidence type="ECO:0008006" key="9">
    <source>
        <dbReference type="Google" id="ProtNLM"/>
    </source>
</evidence>
<comment type="subcellular location">
    <subcellularLocation>
        <location evidence="1">Nucleus</location>
    </subcellularLocation>
</comment>
<dbReference type="RefSeq" id="XP_056490289.1">
    <property type="nucleotide sequence ID" value="XM_056630987.1"/>
</dbReference>
<dbReference type="InterPro" id="IPR050987">
    <property type="entry name" value="AtrR-like"/>
</dbReference>
<evidence type="ECO:0000256" key="6">
    <source>
        <dbReference type="SAM" id="MobiDB-lite"/>
    </source>
</evidence>
<dbReference type="PANTHER" id="PTHR46910">
    <property type="entry name" value="TRANSCRIPTION FACTOR PDR1"/>
    <property type="match status" value="1"/>
</dbReference>
<protein>
    <recommendedName>
        <fullName evidence="9">Transcription factor domain-containing protein</fullName>
    </recommendedName>
</protein>
<reference evidence="7" key="1">
    <citation type="submission" date="2022-12" db="EMBL/GenBank/DDBJ databases">
        <authorList>
            <person name="Petersen C."/>
        </authorList>
    </citation>
    <scope>NUCLEOTIDE SEQUENCE</scope>
    <source>
        <strain evidence="7">IBT 29677</strain>
    </source>
</reference>
<dbReference type="EMBL" id="JAPZBU010000006">
    <property type="protein sequence ID" value="KAJ5398237.1"/>
    <property type="molecule type" value="Genomic_DNA"/>
</dbReference>